<organism evidence="1 2">
    <name type="scientific">Sporothrix bragantina</name>
    <dbReference type="NCBI Taxonomy" id="671064"/>
    <lineage>
        <taxon>Eukaryota</taxon>
        <taxon>Fungi</taxon>
        <taxon>Dikarya</taxon>
        <taxon>Ascomycota</taxon>
        <taxon>Pezizomycotina</taxon>
        <taxon>Sordariomycetes</taxon>
        <taxon>Sordariomycetidae</taxon>
        <taxon>Ophiostomatales</taxon>
        <taxon>Ophiostomataceae</taxon>
        <taxon>Sporothrix</taxon>
    </lineage>
</organism>
<dbReference type="Pfam" id="PF12224">
    <property type="entry name" value="Amidoligase_2"/>
    <property type="match status" value="1"/>
</dbReference>
<evidence type="ECO:0000313" key="2">
    <source>
        <dbReference type="Proteomes" id="UP001642406"/>
    </source>
</evidence>
<sequence>MSFIPLSFGVEIELLLGHKAGTPPFPSWDNLAATLSRLLGRAGVRNHVAKRNVPETYREWCLMREVTIPDDPVRSLYGIELVSPVYDAGGNQWVADVETIFALLDAHNIQVYQSDKCSTHVHLSTYPHPLTETAAMHLAEAVLYYEAALDALMPAHRQTATAAGTASYWCQSNRASHLFAGIETAPPQIDNIEDYVLFCRAEHKAGRAVPLSNADHEIPLDTCLDIVRACHDMSAFSMDQAMNWMAAGSLYGRTRRMATDFVRGKVYKWNFESLYRRSSKTKTKTANAPHKDGTVEFRLPPGSVCATDVGLWVSLAATFVAGVLVLQGRQISSPAGNGATLGELKLLLEEGQQALGWQDLGLLQDVLKSVQ</sequence>
<comment type="caution">
    <text evidence="1">The sequence shown here is derived from an EMBL/GenBank/DDBJ whole genome shotgun (WGS) entry which is preliminary data.</text>
</comment>
<gene>
    <name evidence="1" type="ORF">SBRCBS47491_002098</name>
</gene>
<dbReference type="EMBL" id="CAWUHC010000012">
    <property type="protein sequence ID" value="CAK7214315.1"/>
    <property type="molecule type" value="Genomic_DNA"/>
</dbReference>
<dbReference type="Proteomes" id="UP001642406">
    <property type="component" value="Unassembled WGS sequence"/>
</dbReference>
<evidence type="ECO:0000313" key="1">
    <source>
        <dbReference type="EMBL" id="CAK7214315.1"/>
    </source>
</evidence>
<keyword evidence="2" id="KW-1185">Reference proteome</keyword>
<reference evidence="1 2" key="1">
    <citation type="submission" date="2024-01" db="EMBL/GenBank/DDBJ databases">
        <authorList>
            <person name="Allen C."/>
            <person name="Tagirdzhanova G."/>
        </authorList>
    </citation>
    <scope>NUCLEOTIDE SEQUENCE [LARGE SCALE GENOMIC DNA]</scope>
</reference>
<dbReference type="PANTHER" id="PTHR36847:SF1">
    <property type="entry name" value="AMIDOLIGASE ENZYME"/>
    <property type="match status" value="1"/>
</dbReference>
<evidence type="ECO:0008006" key="3">
    <source>
        <dbReference type="Google" id="ProtNLM"/>
    </source>
</evidence>
<protein>
    <recommendedName>
        <fullName evidence="3">Amidoligase enzyme</fullName>
    </recommendedName>
</protein>
<proteinExistence type="predicted"/>
<name>A0ABP0B414_9PEZI</name>
<accession>A0ABP0B414</accession>
<dbReference type="PANTHER" id="PTHR36847">
    <property type="entry name" value="AMIDOLIGASE ENZYME"/>
    <property type="match status" value="1"/>
</dbReference>
<dbReference type="InterPro" id="IPR022025">
    <property type="entry name" value="Amidoligase_2"/>
</dbReference>